<dbReference type="RefSeq" id="WP_013916985.1">
    <property type="nucleotide sequence ID" value="NC_015690.1"/>
</dbReference>
<dbReference type="PATRIC" id="fig|1036673.3.peg.3009"/>
<evidence type="ECO:0000313" key="4">
    <source>
        <dbReference type="Proteomes" id="UP000006620"/>
    </source>
</evidence>
<accession>F8FFA8</accession>
<evidence type="ECO:0000256" key="1">
    <source>
        <dbReference type="ARBA" id="ARBA00007169"/>
    </source>
</evidence>
<dbReference type="HOGENOM" id="CLU_070456_1_1_9"/>
<dbReference type="InterPro" id="IPR029058">
    <property type="entry name" value="AB_hydrolase_fold"/>
</dbReference>
<reference evidence="4" key="1">
    <citation type="submission" date="2011-06" db="EMBL/GenBank/DDBJ databases">
        <title>Complete genome sequence of Paenibacillus mucilaginosus KNP414.</title>
        <authorList>
            <person name="Wang J."/>
            <person name="Hu S."/>
            <person name="Hu X."/>
            <person name="Zhang B."/>
            <person name="Dong D."/>
            <person name="Zhang S."/>
            <person name="Zhao K."/>
            <person name="Wu D."/>
        </authorList>
    </citation>
    <scope>NUCLEOTIDE SEQUENCE [LARGE SCALE GENOMIC DNA]</scope>
    <source>
        <strain evidence="4">KNP414</strain>
    </source>
</reference>
<dbReference type="InterPro" id="IPR001031">
    <property type="entry name" value="Thioesterase"/>
</dbReference>
<dbReference type="EMBL" id="CP002869">
    <property type="protein sequence ID" value="AEI41826.1"/>
    <property type="molecule type" value="Genomic_DNA"/>
</dbReference>
<gene>
    <name evidence="3" type="primary">grsT</name>
    <name evidence="3" type="ordered locus">KNP414_03268</name>
</gene>
<comment type="similarity">
    <text evidence="1">Belongs to the thioesterase family.</text>
</comment>
<dbReference type="PANTHER" id="PTHR11487">
    <property type="entry name" value="THIOESTERASE"/>
    <property type="match status" value="1"/>
</dbReference>
<dbReference type="KEGG" id="pms:KNP414_03268"/>
<dbReference type="SUPFAM" id="SSF53474">
    <property type="entry name" value="alpha/beta-Hydrolases"/>
    <property type="match status" value="1"/>
</dbReference>
<dbReference type="Pfam" id="PF00975">
    <property type="entry name" value="Thioesterase"/>
    <property type="match status" value="1"/>
</dbReference>
<sequence>MSNDSKWLVRTPSVQRPVLRLFTLPYAGGSASIYREWAKNLPQSIEVVSIQLPGRESRLFETPYMTLEPMMERICEVIRPLLDVPYALFGHSMGALIAYETARRLQAEGLPPAHLFASAQSAPHRRKQAEELRHLLPDDLFIDKLRSLEYTPEEVLRNRELMELLLPMLRADFSVCDTYRFTPGELLRCPVSAFGGYGDKGISQASLEAWGECTEGAFTLRMVEGDHFFIHPQKDLLTAEIAAKLLPEAAVR</sequence>
<protein>
    <submittedName>
        <fullName evidence="3">GrsT</fullName>
    </submittedName>
</protein>
<dbReference type="GO" id="GO:0008610">
    <property type="term" value="P:lipid biosynthetic process"/>
    <property type="evidence" value="ECO:0007669"/>
    <property type="project" value="TreeGrafter"/>
</dbReference>
<dbReference type="Proteomes" id="UP000006620">
    <property type="component" value="Chromosome"/>
</dbReference>
<name>F8FFA8_PAEMK</name>
<dbReference type="AlphaFoldDB" id="F8FFA8"/>
<proteinExistence type="inferred from homology"/>
<reference evidence="3 4" key="2">
    <citation type="journal article" date="2013" name="Genome Announc.">
        <title>Genome Sequence of Growth-Improving Paenibacillus mucilaginosus Strain KNP414.</title>
        <authorList>
            <person name="Lu J.J."/>
            <person name="Wang J.F."/>
            <person name="Hu X.F."/>
        </authorList>
    </citation>
    <scope>NUCLEOTIDE SEQUENCE [LARGE SCALE GENOMIC DNA]</scope>
    <source>
        <strain evidence="3 4">KNP414</strain>
    </source>
</reference>
<evidence type="ECO:0000259" key="2">
    <source>
        <dbReference type="Pfam" id="PF00975"/>
    </source>
</evidence>
<feature type="domain" description="Thioesterase" evidence="2">
    <location>
        <begin position="20"/>
        <end position="233"/>
    </location>
</feature>
<dbReference type="Gene3D" id="3.40.50.1820">
    <property type="entry name" value="alpha/beta hydrolase"/>
    <property type="match status" value="1"/>
</dbReference>
<dbReference type="PANTHER" id="PTHR11487:SF0">
    <property type="entry name" value="S-ACYL FATTY ACID SYNTHASE THIOESTERASE, MEDIUM CHAIN"/>
    <property type="match status" value="1"/>
</dbReference>
<organism evidence="3 4">
    <name type="scientific">Paenibacillus mucilaginosus (strain KNP414)</name>
    <dbReference type="NCBI Taxonomy" id="1036673"/>
    <lineage>
        <taxon>Bacteria</taxon>
        <taxon>Bacillati</taxon>
        <taxon>Bacillota</taxon>
        <taxon>Bacilli</taxon>
        <taxon>Bacillales</taxon>
        <taxon>Paenibacillaceae</taxon>
        <taxon>Paenibacillus</taxon>
    </lineage>
</organism>
<evidence type="ECO:0000313" key="3">
    <source>
        <dbReference type="EMBL" id="AEI41826.1"/>
    </source>
</evidence>
<dbReference type="InterPro" id="IPR012223">
    <property type="entry name" value="TEII"/>
</dbReference>